<keyword evidence="1" id="KW-1133">Transmembrane helix</keyword>
<dbReference type="OrthoDB" id="5813285at2759"/>
<dbReference type="PANTHER" id="PTHR23360:SF34">
    <property type="entry name" value="G-PROTEIN COUPLED RECEPTORS FAMILY 1 PROFILE DOMAIN-CONTAINING PROTEIN-RELATED"/>
    <property type="match status" value="1"/>
</dbReference>
<dbReference type="PANTHER" id="PTHR23360">
    <property type="entry name" value="G-PROTEIN COUPLED RECEPTORS FAMILY 1 PROFILE DOMAIN-CONTAINING PROTEIN-RELATED"/>
    <property type="match status" value="1"/>
</dbReference>
<keyword evidence="1" id="KW-0812">Transmembrane</keyword>
<feature type="transmembrane region" description="Helical" evidence="1">
    <location>
        <begin position="6"/>
        <end position="28"/>
    </location>
</feature>
<evidence type="ECO:0000313" key="2">
    <source>
        <dbReference type="EMBL" id="PIC36907.1"/>
    </source>
</evidence>
<feature type="transmembrane region" description="Helical" evidence="1">
    <location>
        <begin position="97"/>
        <end position="119"/>
    </location>
</feature>
<evidence type="ECO:0008006" key="4">
    <source>
        <dbReference type="Google" id="ProtNLM"/>
    </source>
</evidence>
<organism evidence="2 3">
    <name type="scientific">Caenorhabditis nigoni</name>
    <dbReference type="NCBI Taxonomy" id="1611254"/>
    <lineage>
        <taxon>Eukaryota</taxon>
        <taxon>Metazoa</taxon>
        <taxon>Ecdysozoa</taxon>
        <taxon>Nematoda</taxon>
        <taxon>Chromadorea</taxon>
        <taxon>Rhabditida</taxon>
        <taxon>Rhabditina</taxon>
        <taxon>Rhabditomorpha</taxon>
        <taxon>Rhabditoidea</taxon>
        <taxon>Rhabditidae</taxon>
        <taxon>Peloderinae</taxon>
        <taxon>Caenorhabditis</taxon>
    </lineage>
</organism>
<comment type="caution">
    <text evidence="2">The sequence shown here is derived from an EMBL/GenBank/DDBJ whole genome shotgun (WGS) entry which is preliminary data.</text>
</comment>
<feature type="transmembrane region" description="Helical" evidence="1">
    <location>
        <begin position="40"/>
        <end position="61"/>
    </location>
</feature>
<protein>
    <recommendedName>
        <fullName evidence="4">G-protein coupled receptors family 1 profile domain-containing protein</fullName>
    </recommendedName>
</protein>
<gene>
    <name evidence="2" type="primary">Cnig_chr_IV.g15730</name>
    <name evidence="2" type="ORF">B9Z55_015730</name>
</gene>
<sequence length="315" mass="35405">MSFAANMYLYLAEGVVICVTNLTLLWCILSDARNRKRREFLLVAAQSVTDIFYGVAFMLIANLRLGLFYENKLTLTVPTSQCAFIPALWLHNMATPLLGLLPFTTSINFLVCSVAPLWYMRATHLYTFFLLSAPVTIAMSLTSLNALILIDNESPTAIICIAANGAAHHIVYHIMLFFRIIANLASAVIYFIIILYLKKTMINFMIYMIRYRELRNIILLKIIACLPKKWAIPLSMKIRSANEQSNAPKGTFATRSSIQTDRIPSSFDQQPRKSLGRRSSSIVNFNKSRILPKAAGPVSAGPLHLPPLPQRTQNF</sequence>
<name>A0A2G5UBM4_9PELO</name>
<feature type="transmembrane region" description="Helical" evidence="1">
    <location>
        <begin position="170"/>
        <end position="197"/>
    </location>
</feature>
<evidence type="ECO:0000313" key="3">
    <source>
        <dbReference type="Proteomes" id="UP000230233"/>
    </source>
</evidence>
<proteinExistence type="predicted"/>
<keyword evidence="3" id="KW-1185">Reference proteome</keyword>
<dbReference type="AlphaFoldDB" id="A0A2G5UBM4"/>
<feature type="transmembrane region" description="Helical" evidence="1">
    <location>
        <begin position="126"/>
        <end position="150"/>
    </location>
</feature>
<accession>A0A2G5UBM4</accession>
<dbReference type="InterPro" id="IPR047130">
    <property type="entry name" value="7TM_GPCR_Srsx_nematod"/>
</dbReference>
<reference evidence="3" key="1">
    <citation type="submission" date="2017-10" db="EMBL/GenBank/DDBJ databases">
        <title>Rapid genome shrinkage in a self-fertile nematode reveals novel sperm competition proteins.</title>
        <authorList>
            <person name="Yin D."/>
            <person name="Schwarz E.M."/>
            <person name="Thomas C.G."/>
            <person name="Felde R.L."/>
            <person name="Korf I.F."/>
            <person name="Cutter A.D."/>
            <person name="Schartner C.M."/>
            <person name="Ralston E.J."/>
            <person name="Meyer B.J."/>
            <person name="Haag E.S."/>
        </authorList>
    </citation>
    <scope>NUCLEOTIDE SEQUENCE [LARGE SCALE GENOMIC DNA]</scope>
    <source>
        <strain evidence="3">JU1422</strain>
    </source>
</reference>
<dbReference type="Proteomes" id="UP000230233">
    <property type="component" value="Chromosome IV"/>
</dbReference>
<dbReference type="EMBL" id="PDUG01000004">
    <property type="protein sequence ID" value="PIC36907.1"/>
    <property type="molecule type" value="Genomic_DNA"/>
</dbReference>
<evidence type="ECO:0000256" key="1">
    <source>
        <dbReference type="SAM" id="Phobius"/>
    </source>
</evidence>
<keyword evidence="1" id="KW-0472">Membrane</keyword>